<accession>A0A2P8HC39</accession>
<dbReference type="Proteomes" id="UP000240971">
    <property type="component" value="Unassembled WGS sequence"/>
</dbReference>
<keyword evidence="2" id="KW-1185">Reference proteome</keyword>
<evidence type="ECO:0000313" key="1">
    <source>
        <dbReference type="EMBL" id="PSL43805.1"/>
    </source>
</evidence>
<dbReference type="RefSeq" id="WP_158267144.1">
    <property type="nucleotide sequence ID" value="NZ_PYAW01000007.1"/>
</dbReference>
<dbReference type="AlphaFoldDB" id="A0A2P8HC39"/>
<comment type="caution">
    <text evidence="1">The sequence shown here is derived from an EMBL/GenBank/DDBJ whole genome shotgun (WGS) entry which is preliminary data.</text>
</comment>
<reference evidence="1 2" key="1">
    <citation type="submission" date="2018-03" db="EMBL/GenBank/DDBJ databases">
        <title>Genomic Encyclopedia of Archaeal and Bacterial Type Strains, Phase II (KMG-II): from individual species to whole genera.</title>
        <authorList>
            <person name="Goeker M."/>
        </authorList>
    </citation>
    <scope>NUCLEOTIDE SEQUENCE [LARGE SCALE GENOMIC DNA]</scope>
    <source>
        <strain evidence="1 2">DSM 24859</strain>
    </source>
</reference>
<dbReference type="OrthoDB" id="679560at2"/>
<proteinExistence type="predicted"/>
<evidence type="ECO:0000313" key="2">
    <source>
        <dbReference type="Proteomes" id="UP000240971"/>
    </source>
</evidence>
<protein>
    <submittedName>
        <fullName evidence="1">Uncharacterized protein</fullName>
    </submittedName>
</protein>
<dbReference type="EMBL" id="PYAW01000007">
    <property type="protein sequence ID" value="PSL43805.1"/>
    <property type="molecule type" value="Genomic_DNA"/>
</dbReference>
<organism evidence="1 2">
    <name type="scientific">Chitinophaga niastensis</name>
    <dbReference type="NCBI Taxonomy" id="536980"/>
    <lineage>
        <taxon>Bacteria</taxon>
        <taxon>Pseudomonadati</taxon>
        <taxon>Bacteroidota</taxon>
        <taxon>Chitinophagia</taxon>
        <taxon>Chitinophagales</taxon>
        <taxon>Chitinophagaceae</taxon>
        <taxon>Chitinophaga</taxon>
    </lineage>
</organism>
<gene>
    <name evidence="1" type="ORF">CLV51_107116</name>
</gene>
<name>A0A2P8HC39_CHINA</name>
<sequence length="56" mass="6327">MDKETQKKVHALLLKAKQCEDRNIKDTLKSGETSSLGKAIKTKEQAHIFMTILKSL</sequence>